<dbReference type="Proteomes" id="UP001151071">
    <property type="component" value="Unassembled WGS sequence"/>
</dbReference>
<organism evidence="1 2">
    <name type="scientific">Brevibacillus thermoruber</name>
    <dbReference type="NCBI Taxonomy" id="33942"/>
    <lineage>
        <taxon>Bacteria</taxon>
        <taxon>Bacillati</taxon>
        <taxon>Bacillota</taxon>
        <taxon>Bacilli</taxon>
        <taxon>Bacillales</taxon>
        <taxon>Paenibacillaceae</taxon>
        <taxon>Brevibacillus</taxon>
    </lineage>
</organism>
<accession>A0A9X3TRL0</accession>
<name>A0A9X3TRL0_9BACL</name>
<protein>
    <submittedName>
        <fullName evidence="1">Uncharacterized protein</fullName>
    </submittedName>
</protein>
<evidence type="ECO:0000313" key="2">
    <source>
        <dbReference type="Proteomes" id="UP001151071"/>
    </source>
</evidence>
<comment type="caution">
    <text evidence="1">The sequence shown here is derived from an EMBL/GenBank/DDBJ whole genome shotgun (WGS) entry which is preliminary data.</text>
</comment>
<dbReference type="AlphaFoldDB" id="A0A9X3TRL0"/>
<dbReference type="RefSeq" id="WP_271140305.1">
    <property type="nucleotide sequence ID" value="NZ_JAPYYP010000015.1"/>
</dbReference>
<proteinExistence type="predicted"/>
<keyword evidence="2" id="KW-1185">Reference proteome</keyword>
<dbReference type="EMBL" id="JAPYYP010000015">
    <property type="protein sequence ID" value="MDA5109301.1"/>
    <property type="molecule type" value="Genomic_DNA"/>
</dbReference>
<sequence length="44" mass="4821">MADSCPPVQTLLDKQFLTGDGGPLPERWLCPSASELIRYGKSEL</sequence>
<evidence type="ECO:0000313" key="1">
    <source>
        <dbReference type="EMBL" id="MDA5109301.1"/>
    </source>
</evidence>
<gene>
    <name evidence="1" type="ORF">O3V59_13090</name>
</gene>
<reference evidence="1" key="1">
    <citation type="submission" date="2022-12" db="EMBL/GenBank/DDBJ databases">
        <title>Draft genome sequence of the thermophilic strain Brevibacillus thermoruber HT42, isolated from Los Humeros, Puebla, Mexico, with biotechnological potential.</title>
        <authorList>
            <person name="Lara Sanchez J."/>
            <person name="Solis Palacios R."/>
            <person name="Bustos Baena A.S."/>
            <person name="Ruz Baez A.E."/>
            <person name="Espinosa Luna G."/>
            <person name="Oliart Ros R.M."/>
        </authorList>
    </citation>
    <scope>NUCLEOTIDE SEQUENCE</scope>
    <source>
        <strain evidence="1">HT42</strain>
    </source>
</reference>